<dbReference type="EMBL" id="AGNL01002504">
    <property type="protein sequence ID" value="EJK76148.1"/>
    <property type="molecule type" value="Genomic_DNA"/>
</dbReference>
<dbReference type="OrthoDB" id="10675961at2759"/>
<sequence length="385" mass="41924">MMRKSPLKSPLSKKISNCASVAAKQSVALSSQLLGSAAAAANQGQKLSSAVASAIRSPEKQVNDENSRAFSGARRASGGRGGTGIRERIRQFDSAENGSGEMMRSPHKRHDMGRKWDASVKGGYGTVQPIPPPYNREGCREKENGVNRSHHDDDEDEKKAPMFQRKKKKTRKSRRHSTEDFRGNAVSGLQSGTSSPINPHYCNVRGEREEPVTKFQVSNASEEERCATRIASVKDCPGQSLAERNREAILGRKTDPMTRTVAKEGFGMSTPSDAKRGADEHPLICSPLQKHIKTVHDSACSNSVCSAVKDHYPLLPPEQTRRMRRSDTAATNKTGEHPDMLGASAGMESGGGRSDRAPGGTDEERAIDLLTSAAFLFKHSRRNMD</sequence>
<gene>
    <name evidence="2" type="ORF">THAOC_02106</name>
</gene>
<dbReference type="AlphaFoldDB" id="K0TBS9"/>
<dbReference type="eggNOG" id="ENOG502QZD5">
    <property type="taxonomic scope" value="Eukaryota"/>
</dbReference>
<feature type="compositionally biased region" description="Basic and acidic residues" evidence="1">
    <location>
        <begin position="137"/>
        <end position="160"/>
    </location>
</feature>
<accession>K0TBS9</accession>
<comment type="caution">
    <text evidence="2">The sequence shown here is derived from an EMBL/GenBank/DDBJ whole genome shotgun (WGS) entry which is preliminary data.</text>
</comment>
<feature type="region of interest" description="Disordered" evidence="1">
    <location>
        <begin position="315"/>
        <end position="365"/>
    </location>
</feature>
<proteinExistence type="predicted"/>
<reference evidence="2 3" key="1">
    <citation type="journal article" date="2012" name="Genome Biol.">
        <title>Genome and low-iron response of an oceanic diatom adapted to chronic iron limitation.</title>
        <authorList>
            <person name="Lommer M."/>
            <person name="Specht M."/>
            <person name="Roy A.S."/>
            <person name="Kraemer L."/>
            <person name="Andreson R."/>
            <person name="Gutowska M.A."/>
            <person name="Wolf J."/>
            <person name="Bergner S.V."/>
            <person name="Schilhabel M.B."/>
            <person name="Klostermeier U.C."/>
            <person name="Beiko R.G."/>
            <person name="Rosenstiel P."/>
            <person name="Hippler M."/>
            <person name="Laroche J."/>
        </authorList>
    </citation>
    <scope>NUCLEOTIDE SEQUENCE [LARGE SCALE GENOMIC DNA]</scope>
    <source>
        <strain evidence="2 3">CCMP1005</strain>
    </source>
</reference>
<feature type="region of interest" description="Disordered" evidence="1">
    <location>
        <begin position="45"/>
        <end position="203"/>
    </location>
</feature>
<evidence type="ECO:0000256" key="1">
    <source>
        <dbReference type="SAM" id="MobiDB-lite"/>
    </source>
</evidence>
<keyword evidence="3" id="KW-1185">Reference proteome</keyword>
<protein>
    <submittedName>
        <fullName evidence="2">Uncharacterized protein</fullName>
    </submittedName>
</protein>
<dbReference type="Proteomes" id="UP000266841">
    <property type="component" value="Unassembled WGS sequence"/>
</dbReference>
<evidence type="ECO:0000313" key="3">
    <source>
        <dbReference type="Proteomes" id="UP000266841"/>
    </source>
</evidence>
<feature type="compositionally biased region" description="Polar residues" evidence="1">
    <location>
        <begin position="187"/>
        <end position="197"/>
    </location>
</feature>
<feature type="compositionally biased region" description="Basic and acidic residues" evidence="1">
    <location>
        <begin position="57"/>
        <end position="67"/>
    </location>
</feature>
<name>K0TBS9_THAOC</name>
<organism evidence="2 3">
    <name type="scientific">Thalassiosira oceanica</name>
    <name type="common">Marine diatom</name>
    <dbReference type="NCBI Taxonomy" id="159749"/>
    <lineage>
        <taxon>Eukaryota</taxon>
        <taxon>Sar</taxon>
        <taxon>Stramenopiles</taxon>
        <taxon>Ochrophyta</taxon>
        <taxon>Bacillariophyta</taxon>
        <taxon>Coscinodiscophyceae</taxon>
        <taxon>Thalassiosirophycidae</taxon>
        <taxon>Thalassiosirales</taxon>
        <taxon>Thalassiosiraceae</taxon>
        <taxon>Thalassiosira</taxon>
    </lineage>
</organism>
<evidence type="ECO:0000313" key="2">
    <source>
        <dbReference type="EMBL" id="EJK76148.1"/>
    </source>
</evidence>
<feature type="compositionally biased region" description="Basic residues" evidence="1">
    <location>
        <begin position="164"/>
        <end position="175"/>
    </location>
</feature>